<proteinExistence type="predicted"/>
<accession>A0ACA9QI61</accession>
<keyword evidence="2" id="KW-1185">Reference proteome</keyword>
<protein>
    <submittedName>
        <fullName evidence="1">3932_t:CDS:1</fullName>
    </submittedName>
</protein>
<evidence type="ECO:0000313" key="2">
    <source>
        <dbReference type="Proteomes" id="UP000789525"/>
    </source>
</evidence>
<organism evidence="1 2">
    <name type="scientific">Acaulospora colombiana</name>
    <dbReference type="NCBI Taxonomy" id="27376"/>
    <lineage>
        <taxon>Eukaryota</taxon>
        <taxon>Fungi</taxon>
        <taxon>Fungi incertae sedis</taxon>
        <taxon>Mucoromycota</taxon>
        <taxon>Glomeromycotina</taxon>
        <taxon>Glomeromycetes</taxon>
        <taxon>Diversisporales</taxon>
        <taxon>Acaulosporaceae</taxon>
        <taxon>Acaulospora</taxon>
    </lineage>
</organism>
<evidence type="ECO:0000313" key="1">
    <source>
        <dbReference type="EMBL" id="CAG8749484.1"/>
    </source>
</evidence>
<dbReference type="EMBL" id="CAJVPT010052367">
    <property type="protein sequence ID" value="CAG8749484.1"/>
    <property type="molecule type" value="Genomic_DNA"/>
</dbReference>
<comment type="caution">
    <text evidence="1">The sequence shown here is derived from an EMBL/GenBank/DDBJ whole genome shotgun (WGS) entry which is preliminary data.</text>
</comment>
<gene>
    <name evidence="1" type="ORF">ACOLOM_LOCUS12626</name>
</gene>
<name>A0ACA9QI61_9GLOM</name>
<sequence length="141" mass="16767">FLDQRVELSPGQVQHFEAAKLNGVIERLEKNRMSNQDWHPPEQLLVQDLTRLTNELTKTYTHPAYASQRYQLTPAKEKDMFMNTVIKRVEKLQSYRMNDQDADSPKERREKAWKEIEVIVNKQQNSSYMNNQRATRSPKKF</sequence>
<feature type="non-terminal residue" evidence="1">
    <location>
        <position position="141"/>
    </location>
</feature>
<reference evidence="1" key="1">
    <citation type="submission" date="2021-06" db="EMBL/GenBank/DDBJ databases">
        <authorList>
            <person name="Kallberg Y."/>
            <person name="Tangrot J."/>
            <person name="Rosling A."/>
        </authorList>
    </citation>
    <scope>NUCLEOTIDE SEQUENCE</scope>
    <source>
        <strain evidence="1">CL356</strain>
    </source>
</reference>
<feature type="non-terminal residue" evidence="1">
    <location>
        <position position="1"/>
    </location>
</feature>
<dbReference type="Proteomes" id="UP000789525">
    <property type="component" value="Unassembled WGS sequence"/>
</dbReference>